<dbReference type="InterPro" id="IPR007146">
    <property type="entry name" value="Sas10/Utp3/C1D"/>
</dbReference>
<evidence type="ECO:0000256" key="6">
    <source>
        <dbReference type="ARBA" id="ARBA00023242"/>
    </source>
</evidence>
<evidence type="ECO:0000256" key="1">
    <source>
        <dbReference type="ARBA" id="ARBA00004123"/>
    </source>
</evidence>
<sequence length="148" mass="17683">MCQELNWDFKYGELAKDKDFVNNVENLKENLIEVQQVLNKLLPLKKNYDKMSLPAQIELDLFFVYTLNSLHWIHLRTKGIDPTKHPIKDELLRIKATMLKWQEVKDRQKRPTVNVEVAKRLVRNGLYDHQRAPVKQLNKRIKFSDNEE</sequence>
<dbReference type="PANTHER" id="PTHR15341:SF3">
    <property type="entry name" value="NUCLEAR NUCLEIC ACID-BINDING PROTEIN C1D"/>
    <property type="match status" value="1"/>
</dbReference>
<comment type="subunit">
    <text evidence="7">Monomer and homodimer.</text>
</comment>
<dbReference type="GO" id="GO:0005737">
    <property type="term" value="C:cytoplasm"/>
    <property type="evidence" value="ECO:0007669"/>
    <property type="project" value="UniProtKB-SubCell"/>
</dbReference>
<reference evidence="9" key="1">
    <citation type="submission" date="2025-08" db="UniProtKB">
        <authorList>
            <consortium name="RefSeq"/>
        </authorList>
    </citation>
    <scope>IDENTIFICATION</scope>
    <source>
        <tissue evidence="9">Silk gland</tissue>
    </source>
</reference>
<keyword evidence="6 7" id="KW-0539">Nucleus</keyword>
<dbReference type="GeneID" id="114244334"/>
<keyword evidence="7" id="KW-0963">Cytoplasm</keyword>
<evidence type="ECO:0000256" key="7">
    <source>
        <dbReference type="RuleBase" id="RU368003"/>
    </source>
</evidence>
<dbReference type="AlphaFoldDB" id="A0A6J2JQ94"/>
<evidence type="ECO:0000256" key="3">
    <source>
        <dbReference type="ARBA" id="ARBA00015212"/>
    </source>
</evidence>
<dbReference type="GO" id="GO:0000460">
    <property type="term" value="P:maturation of 5.8S rRNA"/>
    <property type="evidence" value="ECO:0007669"/>
    <property type="project" value="TreeGrafter"/>
</dbReference>
<evidence type="ECO:0000256" key="4">
    <source>
        <dbReference type="ARBA" id="ARBA00022552"/>
    </source>
</evidence>
<keyword evidence="7" id="KW-0238">DNA-binding</keyword>
<organism evidence="8 9">
    <name type="scientific">Bombyx mandarina</name>
    <name type="common">Wild silk moth</name>
    <name type="synonym">Wild silkworm</name>
    <dbReference type="NCBI Taxonomy" id="7092"/>
    <lineage>
        <taxon>Eukaryota</taxon>
        <taxon>Metazoa</taxon>
        <taxon>Ecdysozoa</taxon>
        <taxon>Arthropoda</taxon>
        <taxon>Hexapoda</taxon>
        <taxon>Insecta</taxon>
        <taxon>Pterygota</taxon>
        <taxon>Neoptera</taxon>
        <taxon>Endopterygota</taxon>
        <taxon>Lepidoptera</taxon>
        <taxon>Glossata</taxon>
        <taxon>Ditrysia</taxon>
        <taxon>Bombycoidea</taxon>
        <taxon>Bombycidae</taxon>
        <taxon>Bombycinae</taxon>
        <taxon>Bombyx</taxon>
    </lineage>
</organism>
<dbReference type="GO" id="GO:0003723">
    <property type="term" value="F:RNA binding"/>
    <property type="evidence" value="ECO:0007669"/>
    <property type="project" value="UniProtKB-UniRule"/>
</dbReference>
<dbReference type="RefSeq" id="XP_028031896.1">
    <property type="nucleotide sequence ID" value="XM_028176095.1"/>
</dbReference>
<accession>A0A6J2JQ94</accession>
<comment type="similarity">
    <text evidence="2 7">Belongs to the C1D family.</text>
</comment>
<dbReference type="OrthoDB" id="1421013at2759"/>
<dbReference type="GO" id="GO:0005730">
    <property type="term" value="C:nucleolus"/>
    <property type="evidence" value="ECO:0007669"/>
    <property type="project" value="UniProtKB-SubCell"/>
</dbReference>
<dbReference type="PANTHER" id="PTHR15341">
    <property type="entry name" value="SUN-COR STEROID HORMONE RECEPTOR CO-REPRESSOR"/>
    <property type="match status" value="1"/>
</dbReference>
<dbReference type="Pfam" id="PF04000">
    <property type="entry name" value="Sas10_Utp3"/>
    <property type="match status" value="1"/>
</dbReference>
<keyword evidence="5 7" id="KW-0694">RNA-binding</keyword>
<dbReference type="Proteomes" id="UP000504629">
    <property type="component" value="Unplaced"/>
</dbReference>
<protein>
    <recommendedName>
        <fullName evidence="3 7">Nuclear nucleic acid-binding protein C1D</fullName>
    </recommendedName>
</protein>
<evidence type="ECO:0000256" key="5">
    <source>
        <dbReference type="ARBA" id="ARBA00022884"/>
    </source>
</evidence>
<name>A0A6J2JQ94_BOMMA</name>
<evidence type="ECO:0000313" key="8">
    <source>
        <dbReference type="Proteomes" id="UP000504629"/>
    </source>
</evidence>
<dbReference type="InterPro" id="IPR011082">
    <property type="entry name" value="Exosome-assoc_fac/DNA_repair"/>
</dbReference>
<evidence type="ECO:0000313" key="9">
    <source>
        <dbReference type="RefSeq" id="XP_028031896.1"/>
    </source>
</evidence>
<keyword evidence="8" id="KW-1185">Reference proteome</keyword>
<keyword evidence="4 7" id="KW-0698">rRNA processing</keyword>
<evidence type="ECO:0000256" key="2">
    <source>
        <dbReference type="ARBA" id="ARBA00009154"/>
    </source>
</evidence>
<proteinExistence type="inferred from homology"/>
<dbReference type="GO" id="GO:0003677">
    <property type="term" value="F:DNA binding"/>
    <property type="evidence" value="ECO:0007669"/>
    <property type="project" value="UniProtKB-KW"/>
</dbReference>
<comment type="function">
    <text evidence="7">Plays a role in the recruitment of the exosome to pre-rRNA to mediate the 3'-5' end processing of the 5.8S rRNA.</text>
</comment>
<comment type="subcellular location">
    <subcellularLocation>
        <location evidence="7">Cytoplasm</location>
    </subcellularLocation>
    <subcellularLocation>
        <location evidence="7">Nucleus</location>
        <location evidence="7">Nucleolus</location>
    </subcellularLocation>
    <subcellularLocation>
        <location evidence="1 7">Nucleus</location>
    </subcellularLocation>
</comment>
<dbReference type="GO" id="GO:0010468">
    <property type="term" value="P:regulation of gene expression"/>
    <property type="evidence" value="ECO:0007669"/>
    <property type="project" value="TreeGrafter"/>
</dbReference>
<dbReference type="GO" id="GO:0000178">
    <property type="term" value="C:exosome (RNase complex)"/>
    <property type="evidence" value="ECO:0007669"/>
    <property type="project" value="TreeGrafter"/>
</dbReference>
<dbReference type="KEGG" id="bman:114244334"/>
<gene>
    <name evidence="9" type="primary">LOC114244334</name>
</gene>